<gene>
    <name evidence="2" type="ORF">LSH36_457g03001</name>
</gene>
<evidence type="ECO:0000256" key="1">
    <source>
        <dbReference type="SAM" id="MobiDB-lite"/>
    </source>
</evidence>
<feature type="region of interest" description="Disordered" evidence="1">
    <location>
        <begin position="119"/>
        <end position="175"/>
    </location>
</feature>
<feature type="compositionally biased region" description="Low complexity" evidence="1">
    <location>
        <begin position="706"/>
        <end position="720"/>
    </location>
</feature>
<feature type="compositionally biased region" description="Polar residues" evidence="1">
    <location>
        <begin position="613"/>
        <end position="629"/>
    </location>
</feature>
<keyword evidence="3" id="KW-1185">Reference proteome</keyword>
<feature type="compositionally biased region" description="Low complexity" evidence="1">
    <location>
        <begin position="635"/>
        <end position="653"/>
    </location>
</feature>
<feature type="compositionally biased region" description="Basic and acidic residues" evidence="1">
    <location>
        <begin position="441"/>
        <end position="452"/>
    </location>
</feature>
<feature type="compositionally biased region" description="Basic and acidic residues" evidence="1">
    <location>
        <begin position="139"/>
        <end position="162"/>
    </location>
</feature>
<feature type="compositionally biased region" description="Basic and acidic residues" evidence="1">
    <location>
        <begin position="84"/>
        <end position="104"/>
    </location>
</feature>
<feature type="compositionally biased region" description="Low complexity" evidence="1">
    <location>
        <begin position="669"/>
        <end position="684"/>
    </location>
</feature>
<feature type="compositionally biased region" description="Polar residues" evidence="1">
    <location>
        <begin position="164"/>
        <end position="175"/>
    </location>
</feature>
<organism evidence="2 3">
    <name type="scientific">Paralvinella palmiformis</name>
    <dbReference type="NCBI Taxonomy" id="53620"/>
    <lineage>
        <taxon>Eukaryota</taxon>
        <taxon>Metazoa</taxon>
        <taxon>Spiralia</taxon>
        <taxon>Lophotrochozoa</taxon>
        <taxon>Annelida</taxon>
        <taxon>Polychaeta</taxon>
        <taxon>Sedentaria</taxon>
        <taxon>Canalipalpata</taxon>
        <taxon>Terebellida</taxon>
        <taxon>Terebelliformia</taxon>
        <taxon>Alvinellidae</taxon>
        <taxon>Paralvinella</taxon>
    </lineage>
</organism>
<sequence length="858" mass="91642">MAAESGSSPITEPISLTNTSSLLEPVDDPIDRNENDNSNVTSSRDIPDNRESAIPEDNDNNGVSSTAPRDNRDSSIDNSTALMAKDRNSDKVIRPDPDNDRLNPDFEDTMWAIFTAMEDPMEGGDATRRHRPLFNSRPSNREDGSGKLEETSTKPYENEPIKEATSQSVDVGSPLTRSVNVPAETTTTTTKIITDSSIYSPTEFGSGDKMKGNDSGSLSTASVDITYEQSIRDDSFSSVSVQKQRTTISSSVTAEAATTSITRVHRTPSSRLSTAVLPQTETSLPIDNRMSSSATKNQRTTVNSMIPDTVTSATPTVLTSAARLPATALPKNETLSAAEVPTTPSNGARSASSETSTIETIPKISTEFVIEMTTSPFISFLTSVDRKEKTPAATGSSPTPFSNIPTTAVHRGSIAAVDIITTAVFPERSGITESVEEAVSRIETTSHPERPEATSGEVRTTMVPESALTSIAMPRTRVETALPTNLTEFATTVVQESSTTVVPNIAKTSSVGNLTSVFSEIVTSTVEKFKTEVASEMSKPIVHESTPSAIYNVSEIPFPNVETTRGSVFTSNTRTSSSSPQSVRTTTIPTQTSTHQQTSVNPKKPLSAEINPVTETATVSETVQGTGTEKQYEISSTSAPSETATSAVSSSTAGKNGSEESVTSMKIQPTKPSSTSNKETSSETLGVGTYNSTSSVTKVSTPIKVSSTTQQTSIASQPTTTGIVLEDTMSYEADMSKGLPTGENIGETLKKSQSGANFLRISEINLSEGSVDVEFVALFQPGSEVDIDEIGTTFRGEIQNGTAFSDIRVDPESAAFEGDHLMPFLKHTHAHKYTRSLSHSHARAHTHTHTHTHTHIYI</sequence>
<feature type="compositionally biased region" description="Low complexity" evidence="1">
    <location>
        <begin position="567"/>
        <end position="599"/>
    </location>
</feature>
<feature type="compositionally biased region" description="Polar residues" evidence="1">
    <location>
        <begin position="689"/>
        <end position="705"/>
    </location>
</feature>
<accession>A0AAD9MXC4</accession>
<proteinExistence type="predicted"/>
<feature type="region of interest" description="Disordered" evidence="1">
    <location>
        <begin position="441"/>
        <end position="460"/>
    </location>
</feature>
<feature type="region of interest" description="Disordered" evidence="1">
    <location>
        <begin position="332"/>
        <end position="357"/>
    </location>
</feature>
<name>A0AAD9MXC4_9ANNE</name>
<protein>
    <submittedName>
        <fullName evidence="2">Uncharacterized protein</fullName>
    </submittedName>
</protein>
<dbReference type="AlphaFoldDB" id="A0AAD9MXC4"/>
<evidence type="ECO:0000313" key="2">
    <source>
        <dbReference type="EMBL" id="KAK2149287.1"/>
    </source>
</evidence>
<dbReference type="EMBL" id="JAODUP010000457">
    <property type="protein sequence ID" value="KAK2149287.1"/>
    <property type="molecule type" value="Genomic_DNA"/>
</dbReference>
<feature type="region of interest" description="Disordered" evidence="1">
    <location>
        <begin position="563"/>
        <end position="720"/>
    </location>
</feature>
<feature type="compositionally biased region" description="Polar residues" evidence="1">
    <location>
        <begin position="1"/>
        <end position="22"/>
    </location>
</feature>
<comment type="caution">
    <text evidence="2">The sequence shown here is derived from an EMBL/GenBank/DDBJ whole genome shotgun (WGS) entry which is preliminary data.</text>
</comment>
<dbReference type="Proteomes" id="UP001208570">
    <property type="component" value="Unassembled WGS sequence"/>
</dbReference>
<evidence type="ECO:0000313" key="3">
    <source>
        <dbReference type="Proteomes" id="UP001208570"/>
    </source>
</evidence>
<feature type="compositionally biased region" description="Polar residues" evidence="1">
    <location>
        <begin position="342"/>
        <end position="351"/>
    </location>
</feature>
<reference evidence="2" key="1">
    <citation type="journal article" date="2023" name="Mol. Biol. Evol.">
        <title>Third-Generation Sequencing Reveals the Adaptive Role of the Epigenome in Three Deep-Sea Polychaetes.</title>
        <authorList>
            <person name="Perez M."/>
            <person name="Aroh O."/>
            <person name="Sun Y."/>
            <person name="Lan Y."/>
            <person name="Juniper S.K."/>
            <person name="Young C.R."/>
            <person name="Angers B."/>
            <person name="Qian P.Y."/>
        </authorList>
    </citation>
    <scope>NUCLEOTIDE SEQUENCE</scope>
    <source>
        <strain evidence="2">P08H-3</strain>
    </source>
</reference>
<feature type="region of interest" description="Disordered" evidence="1">
    <location>
        <begin position="1"/>
        <end position="105"/>
    </location>
</feature>